<name>A0ABV1J337_9FIRM</name>
<accession>A0ABV1J337</accession>
<evidence type="ECO:0000313" key="4">
    <source>
        <dbReference type="Proteomes" id="UP001491691"/>
    </source>
</evidence>
<organism evidence="3 4">
    <name type="scientific">Peptoniphilus senegalensis</name>
    <dbReference type="NCBI Taxonomy" id="1465757"/>
    <lineage>
        <taxon>Bacteria</taxon>
        <taxon>Bacillati</taxon>
        <taxon>Bacillota</taxon>
        <taxon>Tissierellia</taxon>
        <taxon>Tissierellales</taxon>
        <taxon>Peptoniphilaceae</taxon>
        <taxon>Peptoniphilus</taxon>
    </lineage>
</organism>
<proteinExistence type="predicted"/>
<evidence type="ECO:0000256" key="1">
    <source>
        <dbReference type="SAM" id="SignalP"/>
    </source>
</evidence>
<feature type="domain" description="Putative amidase" evidence="2">
    <location>
        <begin position="176"/>
        <end position="342"/>
    </location>
</feature>
<dbReference type="InterPro" id="IPR024301">
    <property type="entry name" value="Amidase_6"/>
</dbReference>
<keyword evidence="1" id="KW-0732">Signal</keyword>
<dbReference type="Pfam" id="PF12671">
    <property type="entry name" value="Amidase_6"/>
    <property type="match status" value="1"/>
</dbReference>
<dbReference type="RefSeq" id="WP_349189427.1">
    <property type="nucleotide sequence ID" value="NZ_JBBNPP010000029.1"/>
</dbReference>
<dbReference type="EMBL" id="JBBNPP010000029">
    <property type="protein sequence ID" value="MEQ3347572.1"/>
    <property type="molecule type" value="Genomic_DNA"/>
</dbReference>
<reference evidence="3 4" key="1">
    <citation type="submission" date="2024-04" db="EMBL/GenBank/DDBJ databases">
        <title>Human intestinal bacterial collection.</title>
        <authorList>
            <person name="Pauvert C."/>
            <person name="Hitch T.C.A."/>
            <person name="Clavel T."/>
        </authorList>
    </citation>
    <scope>NUCLEOTIDE SEQUENCE [LARGE SCALE GENOMIC DNA]</scope>
    <source>
        <strain evidence="3 4">CLA-SR-H019</strain>
    </source>
</reference>
<keyword evidence="4" id="KW-1185">Reference proteome</keyword>
<protein>
    <submittedName>
        <fullName evidence="3">Amidase domain-containing protein</fullName>
    </submittedName>
</protein>
<evidence type="ECO:0000259" key="2">
    <source>
        <dbReference type="Pfam" id="PF12671"/>
    </source>
</evidence>
<comment type="caution">
    <text evidence="3">The sequence shown here is derived from an EMBL/GenBank/DDBJ whole genome shotgun (WGS) entry which is preliminary data.</text>
</comment>
<gene>
    <name evidence="3" type="ORF">AAA073_09025</name>
</gene>
<dbReference type="Proteomes" id="UP001491691">
    <property type="component" value="Unassembled WGS sequence"/>
</dbReference>
<evidence type="ECO:0000313" key="3">
    <source>
        <dbReference type="EMBL" id="MEQ3347572.1"/>
    </source>
</evidence>
<sequence>MKRRFTLLIAMVMLLTAMATNVFAYNSESIEHEKMYSVSSDSIEYEDLMELKEDVKAINNDYDLEEELIFETEVGEIINKYNNNNNKIDFREKATSLNYNDREEVIAEILKIYDLSSTDEKLKLDIYVRGALETLITENPTRQTMNLEKAFNSIYENQYNEKDNLSLRASNQDHFDYLDAIWYAHNYYENYNSNYPDLSGPIGGDCANFVSQILHYGGYRTDNKWYIKRKNYKYNNPKDITELNYSWDLADPSPWISAKYFNNYWSNIVKTETIDDDDFVNKNMFNKLNFFKGDTVQLLRKKYFSYYGYHTMYITDYTNNSKNNRDFAMTYHTRNRIDKPLVDVVEAFMNGGGSYKVKFFKTR</sequence>
<feature type="signal peptide" evidence="1">
    <location>
        <begin position="1"/>
        <end position="24"/>
    </location>
</feature>
<feature type="chain" id="PRO_5046435714" evidence="1">
    <location>
        <begin position="25"/>
        <end position="363"/>
    </location>
</feature>